<dbReference type="EMBL" id="CP058529">
    <property type="protein sequence ID" value="QLG29373.1"/>
    <property type="molecule type" value="Genomic_DNA"/>
</dbReference>
<name>A0A7D5H2T7_9EURY</name>
<proteinExistence type="predicted"/>
<gene>
    <name evidence="7" type="ORF">HUG10_00185</name>
</gene>
<feature type="transmembrane region" description="Helical" evidence="6">
    <location>
        <begin position="105"/>
        <end position="125"/>
    </location>
</feature>
<evidence type="ECO:0000313" key="8">
    <source>
        <dbReference type="Proteomes" id="UP000509750"/>
    </source>
</evidence>
<feature type="transmembrane region" description="Helical" evidence="6">
    <location>
        <begin position="196"/>
        <end position="229"/>
    </location>
</feature>
<feature type="transmembrane region" description="Helical" evidence="6">
    <location>
        <begin position="56"/>
        <end position="75"/>
    </location>
</feature>
<organism evidence="7 8">
    <name type="scientific">Halorarum halophilum</name>
    <dbReference type="NCBI Taxonomy" id="2743090"/>
    <lineage>
        <taxon>Archaea</taxon>
        <taxon>Methanobacteriati</taxon>
        <taxon>Methanobacteriota</taxon>
        <taxon>Stenosarchaea group</taxon>
        <taxon>Halobacteria</taxon>
        <taxon>Halobacteriales</taxon>
        <taxon>Haloferacaceae</taxon>
        <taxon>Halorarum</taxon>
    </lineage>
</organism>
<dbReference type="PANTHER" id="PTHR30213">
    <property type="entry name" value="INNER MEMBRANE PROTEIN YHJD"/>
    <property type="match status" value="1"/>
</dbReference>
<dbReference type="InterPro" id="IPR017039">
    <property type="entry name" value="Virul_fac_BrkB"/>
</dbReference>
<dbReference type="AlphaFoldDB" id="A0A7D5H2T7"/>
<keyword evidence="2" id="KW-1003">Cell membrane</keyword>
<keyword evidence="5 6" id="KW-0472">Membrane</keyword>
<evidence type="ECO:0000256" key="6">
    <source>
        <dbReference type="SAM" id="Phobius"/>
    </source>
</evidence>
<sequence>MAASFAHYALASLVPLLLVALAVLSYLGAAEAFVAAIRSYLSPSGATVLERALTGGSGRGVAGVAGLLLALWSGLKVFRGLSTAFAEVYDTKSDPSLVQQLKDGVVVFGLVLLAFGLLAATGLALTFGSFRIPYPRLVGNVLAVVVVAIAFLPLYYVLPPVPVTVRHALPGTVLAAVGVVLLQVGFTYYAGQASRYAAYGILGAILLFVLFLYFAGIILLVGAVLNVVLERPTPRATMERRR</sequence>
<accession>A0A7D5H2T7</accession>
<evidence type="ECO:0000256" key="5">
    <source>
        <dbReference type="ARBA" id="ARBA00023136"/>
    </source>
</evidence>
<dbReference type="Proteomes" id="UP000509750">
    <property type="component" value="Chromosome"/>
</dbReference>
<evidence type="ECO:0000256" key="3">
    <source>
        <dbReference type="ARBA" id="ARBA00022692"/>
    </source>
</evidence>
<protein>
    <submittedName>
        <fullName evidence="7">YihY/virulence factor BrkB family protein</fullName>
    </submittedName>
</protein>
<dbReference type="OrthoDB" id="204872at2157"/>
<feature type="transmembrane region" description="Helical" evidence="6">
    <location>
        <begin position="137"/>
        <end position="157"/>
    </location>
</feature>
<evidence type="ECO:0000256" key="1">
    <source>
        <dbReference type="ARBA" id="ARBA00004651"/>
    </source>
</evidence>
<keyword evidence="3 6" id="KW-0812">Transmembrane</keyword>
<keyword evidence="4 6" id="KW-1133">Transmembrane helix</keyword>
<evidence type="ECO:0000256" key="4">
    <source>
        <dbReference type="ARBA" id="ARBA00022989"/>
    </source>
</evidence>
<dbReference type="GO" id="GO:0005886">
    <property type="term" value="C:plasma membrane"/>
    <property type="evidence" value="ECO:0007669"/>
    <property type="project" value="UniProtKB-SubCell"/>
</dbReference>
<dbReference type="PIRSF" id="PIRSF035875">
    <property type="entry name" value="RNase_BN"/>
    <property type="match status" value="1"/>
</dbReference>
<feature type="transmembrane region" description="Helical" evidence="6">
    <location>
        <begin position="169"/>
        <end position="190"/>
    </location>
</feature>
<keyword evidence="8" id="KW-1185">Reference proteome</keyword>
<evidence type="ECO:0000313" key="7">
    <source>
        <dbReference type="EMBL" id="QLG29373.1"/>
    </source>
</evidence>
<reference evidence="7 8" key="1">
    <citation type="submission" date="2020-07" db="EMBL/GenBank/DDBJ databases">
        <title>Gai3-2, isolated from salt lake.</title>
        <authorList>
            <person name="Cui H."/>
            <person name="Shi X."/>
        </authorList>
    </citation>
    <scope>NUCLEOTIDE SEQUENCE [LARGE SCALE GENOMIC DNA]</scope>
    <source>
        <strain evidence="7 8">Gai3-2</strain>
    </source>
</reference>
<dbReference type="PANTHER" id="PTHR30213:SF0">
    <property type="entry name" value="UPF0761 MEMBRANE PROTEIN YIHY"/>
    <property type="match status" value="1"/>
</dbReference>
<dbReference type="KEGG" id="halg:HUG10_00185"/>
<evidence type="ECO:0000256" key="2">
    <source>
        <dbReference type="ARBA" id="ARBA00022475"/>
    </source>
</evidence>
<dbReference type="Pfam" id="PF03631">
    <property type="entry name" value="Virul_fac_BrkB"/>
    <property type="match status" value="1"/>
</dbReference>
<comment type="subcellular location">
    <subcellularLocation>
        <location evidence="1">Cell membrane</location>
        <topology evidence="1">Multi-pass membrane protein</topology>
    </subcellularLocation>
</comment>